<dbReference type="SUPFAM" id="SSF52467">
    <property type="entry name" value="DHS-like NAD/FAD-binding domain"/>
    <property type="match status" value="1"/>
</dbReference>
<dbReference type="Gene3D" id="3.40.50.1220">
    <property type="entry name" value="TPP-binding domain"/>
    <property type="match status" value="1"/>
</dbReference>
<proteinExistence type="predicted"/>
<dbReference type="Pfam" id="PF13289">
    <property type="entry name" value="SIR2_2"/>
    <property type="match status" value="1"/>
</dbReference>
<dbReference type="InterPro" id="IPR029035">
    <property type="entry name" value="DHS-like_NAD/FAD-binding_dom"/>
</dbReference>
<dbReference type="EMBL" id="CP165735">
    <property type="protein sequence ID" value="XDV70862.1"/>
    <property type="molecule type" value="Genomic_DNA"/>
</dbReference>
<organism evidence="1">
    <name type="scientific">Paenarthrobacter sp. AMU7</name>
    <dbReference type="NCBI Taxonomy" id="3162492"/>
    <lineage>
        <taxon>Bacteria</taxon>
        <taxon>Bacillati</taxon>
        <taxon>Actinomycetota</taxon>
        <taxon>Actinomycetes</taxon>
        <taxon>Micrococcales</taxon>
        <taxon>Micrococcaceae</taxon>
        <taxon>Paenarthrobacter</taxon>
    </lineage>
</organism>
<dbReference type="AlphaFoldDB" id="A0AB39YLW9"/>
<reference evidence="1" key="1">
    <citation type="submission" date="2024-07" db="EMBL/GenBank/DDBJ databases">
        <authorList>
            <person name="Li J."/>
            <person name="Wei H."/>
            <person name="Ma J."/>
        </authorList>
    </citation>
    <scope>NUCLEOTIDE SEQUENCE</scope>
    <source>
        <strain evidence="1">AMU7</strain>
    </source>
</reference>
<dbReference type="RefSeq" id="WP_369745201.1">
    <property type="nucleotide sequence ID" value="NZ_CP165735.1"/>
</dbReference>
<evidence type="ECO:0000313" key="1">
    <source>
        <dbReference type="EMBL" id="XDV70862.1"/>
    </source>
</evidence>
<sequence>MRALKAKKVLPFIGAGFSTAAGLPGWLGLLEDIYSRMDDPKLEFDDVKSSCNGDPLRIAEYMFLLAGEQIGPLRHRMATSLAPPQNFLSSAHIELSNLDLPVVYTTNFDELIEETYRQLGIPYARMATTRDLALDRAGRRRVMKFHGDMQHDSSLVLTEKSFFDRLEFSNPLDIRLRSDLLGKSILFLGYGFGDVNIRVLWHRLGQLMSDVPTEERPHSFIVRLDADPVLERLDRSVGLTTIVLDPEANKKTPEEKTVLLERFMLQLTLESHAEEQAGPDPVCSPRILQDAAEILRRTEVQPLSPPEAQLLEAASSRSLPERVRQYAEDLLDAYSKATLYGDAAEFRKRYVLNFDLSFSPEEE</sequence>
<protein>
    <submittedName>
        <fullName evidence="1">SIR2 family protein</fullName>
    </submittedName>
</protein>
<gene>
    <name evidence="1" type="ORF">ABQM86_18135</name>
</gene>
<accession>A0AB39YLW9</accession>
<name>A0AB39YLW9_9MICC</name>